<reference evidence="1 2" key="1">
    <citation type="journal article" date="2015" name="Genome Announc.">
        <title>Genome Sequences of Cluster G Mycobacteriophages Cambiare, FlagStaff, and MOOREtheMARYer.</title>
        <authorList>
            <person name="Pope W.H."/>
            <person name="Augustine D.A."/>
            <person name="Carroll D.C."/>
            <person name="Duncan J.C."/>
            <person name="Harwi K.M."/>
            <person name="Howry R."/>
            <person name="Jagessar B."/>
            <person name="Lum B.A."/>
            <person name="Meinert J.W."/>
            <person name="Migliozzi J.S."/>
            <person name="Milliken K.A."/>
            <person name="Mitchell C.J."/>
            <person name="Nalatwad A.S."/>
            <person name="Orlandini K.C."/>
            <person name="Rhein M.J."/>
            <person name="Saravanan V."/>
            <person name="Seese B.A."/>
            <person name="Schiebel J.G."/>
            <person name="Thomas K.B."/>
            <person name="Adkins N.L."/>
            <person name="Cohen K.L."/>
            <person name="Iyengar V.B."/>
            <person name="Kim H."/>
            <person name="Kramer Z.J."/>
            <person name="Montgomery M.T."/>
            <person name="Schafer C.E."/>
            <person name="Wilkes K.E."/>
            <person name="Grubb S.R."/>
            <person name="Warner M.H."/>
            <person name="Bowman C.A."/>
            <person name="Russell D.A."/>
            <person name="Hatfull G.F."/>
        </authorList>
    </citation>
    <scope>NUCLEOTIDE SEQUENCE [LARGE SCALE GENOMIC DNA]</scope>
</reference>
<dbReference type="EMBL" id="KR080202">
    <property type="protein sequence ID" value="AKF14897.1"/>
    <property type="molecule type" value="Genomic_DNA"/>
</dbReference>
<protein>
    <submittedName>
        <fullName evidence="1">Uncharacterized protein</fullName>
    </submittedName>
</protein>
<evidence type="ECO:0000313" key="2">
    <source>
        <dbReference type="Proteomes" id="UP000202037"/>
    </source>
</evidence>
<dbReference type="RefSeq" id="YP_009198073.1">
    <property type="nucleotide sequence ID" value="NC_028791.1"/>
</dbReference>
<gene>
    <name evidence="1" type="primary">36</name>
    <name evidence="1" type="ORF">SEA_MOORETHEMARYER_36</name>
</gene>
<proteinExistence type="predicted"/>
<dbReference type="OrthoDB" id="28739at10239"/>
<dbReference type="Pfam" id="PF24212">
    <property type="entry name" value="DUF7433"/>
    <property type="match status" value="1"/>
</dbReference>
<dbReference type="GeneID" id="26625209"/>
<name>A0A0F6SJV9_9CAUD</name>
<evidence type="ECO:0000313" key="1">
    <source>
        <dbReference type="EMBL" id="AKF14897.1"/>
    </source>
</evidence>
<sequence>MDDKQVRLVNVTDECAFSLLGFPSGAVDIHSKIPPAELASTLRALADRIESKAGEIDGRNN</sequence>
<dbReference type="KEGG" id="vg:26625209"/>
<accession>A0A0F6SJV9</accession>
<organism evidence="1 2">
    <name type="scientific">Mycobacterium phage MOOREtheMARYer</name>
    <dbReference type="NCBI Taxonomy" id="1647309"/>
    <lineage>
        <taxon>Viruses</taxon>
        <taxon>Duplodnaviria</taxon>
        <taxon>Heunggongvirae</taxon>
        <taxon>Uroviricota</taxon>
        <taxon>Caudoviricetes</taxon>
        <taxon>Gclasvirinae</taxon>
        <taxon>Pinnievirus</taxon>
        <taxon>Pinnievirus moorethemaryer</taxon>
    </lineage>
</organism>
<dbReference type="Proteomes" id="UP000202037">
    <property type="component" value="Segment"/>
</dbReference>
<dbReference type="InterPro" id="IPR055856">
    <property type="entry name" value="DUF7433"/>
</dbReference>
<keyword evidence="2" id="KW-1185">Reference proteome</keyword>